<keyword evidence="1" id="KW-1133">Transmembrane helix</keyword>
<keyword evidence="1" id="KW-0472">Membrane</keyword>
<gene>
    <name evidence="2" type="ORF">M5G27_11910</name>
</gene>
<dbReference type="RefSeq" id="WP_146177959.1">
    <property type="nucleotide sequence ID" value="NZ_JAMDHA010000014.1"/>
</dbReference>
<evidence type="ECO:0000256" key="1">
    <source>
        <dbReference type="SAM" id="Phobius"/>
    </source>
</evidence>
<feature type="transmembrane region" description="Helical" evidence="1">
    <location>
        <begin position="277"/>
        <end position="300"/>
    </location>
</feature>
<protein>
    <submittedName>
        <fullName evidence="2">Uncharacterized protein</fullName>
    </submittedName>
</protein>
<feature type="transmembrane region" description="Helical" evidence="1">
    <location>
        <begin position="251"/>
        <end position="270"/>
    </location>
</feature>
<accession>A0A9X4HCJ7</accession>
<dbReference type="Proteomes" id="UP001148185">
    <property type="component" value="Unassembled WGS sequence"/>
</dbReference>
<evidence type="ECO:0000313" key="2">
    <source>
        <dbReference type="EMBL" id="MDD1008178.1"/>
    </source>
</evidence>
<evidence type="ECO:0000313" key="3">
    <source>
        <dbReference type="Proteomes" id="UP001148185"/>
    </source>
</evidence>
<reference evidence="2 3" key="1">
    <citation type="submission" date="2022-05" db="EMBL/GenBank/DDBJ databases">
        <title>Novel Pseudomonas spp. Isolated from a Rainbow Trout Aquaculture Facility.</title>
        <authorList>
            <person name="Testerman T."/>
            <person name="Graf J."/>
        </authorList>
    </citation>
    <scope>NUCLEOTIDE SEQUENCE [LARGE SCALE GENOMIC DNA]</scope>
    <source>
        <strain evidence="2 3">ID1042</strain>
    </source>
</reference>
<comment type="caution">
    <text evidence="2">The sequence shown here is derived from an EMBL/GenBank/DDBJ whole genome shotgun (WGS) entry which is preliminary data.</text>
</comment>
<keyword evidence="3" id="KW-1185">Reference proteome</keyword>
<sequence length="346" mass="38159">MASLGKLWAGRAFGTNTGNLAITFEKDEEELEGTIRFADDQYGVVVFQVSGKYGDEIVLTGNAITETEGVEFGELSIKAALTPEGSIKGEWSTTNGPGGPFTVHPHGVGVVSAAKIDLEIEQIYTQAYTLGALRLAKNDVLSLLDTASKGFNPEAKLIATYRNGGAEVARYSKDFVVQMDILKKLTYLKLFIQEPDEFGINKVVMVELIDHGVNRIVVQGVREIWVEGKAHTLRGELARNEKSLATNFKRFGFNLSQLALFVMIVAIVDVPSFWKRVGIGALVLVLIKFVDWVHVIFIPNATIRLTDVKDNWITRWGSSMFSWLSTLTITILGGVIVYWLTVMPKA</sequence>
<keyword evidence="1" id="KW-0812">Transmembrane</keyword>
<organism evidence="2 3">
    <name type="scientific">Pseudomonas shahriarae</name>
    <dbReference type="NCBI Taxonomy" id="2745512"/>
    <lineage>
        <taxon>Bacteria</taxon>
        <taxon>Pseudomonadati</taxon>
        <taxon>Pseudomonadota</taxon>
        <taxon>Gammaproteobacteria</taxon>
        <taxon>Pseudomonadales</taxon>
        <taxon>Pseudomonadaceae</taxon>
        <taxon>Pseudomonas</taxon>
    </lineage>
</organism>
<dbReference type="EMBL" id="JAMDHA010000014">
    <property type="protein sequence ID" value="MDD1008178.1"/>
    <property type="molecule type" value="Genomic_DNA"/>
</dbReference>
<dbReference type="AlphaFoldDB" id="A0A9X4HCJ7"/>
<feature type="transmembrane region" description="Helical" evidence="1">
    <location>
        <begin position="320"/>
        <end position="340"/>
    </location>
</feature>
<name>A0A9X4HCJ7_9PSED</name>
<proteinExistence type="predicted"/>